<gene>
    <name evidence="2" type="ORF">KIPB_013575</name>
</gene>
<feature type="compositionally biased region" description="Polar residues" evidence="1">
    <location>
        <begin position="1"/>
        <end position="11"/>
    </location>
</feature>
<dbReference type="EMBL" id="BDIP01006526">
    <property type="protein sequence ID" value="GIQ90689.1"/>
    <property type="molecule type" value="Genomic_DNA"/>
</dbReference>
<feature type="non-terminal residue" evidence="2">
    <location>
        <position position="1"/>
    </location>
</feature>
<name>A0A9K3GNW9_9EUKA</name>
<organism evidence="2 3">
    <name type="scientific">Kipferlia bialata</name>
    <dbReference type="NCBI Taxonomy" id="797122"/>
    <lineage>
        <taxon>Eukaryota</taxon>
        <taxon>Metamonada</taxon>
        <taxon>Carpediemonas-like organisms</taxon>
        <taxon>Kipferlia</taxon>
    </lineage>
</organism>
<evidence type="ECO:0000256" key="1">
    <source>
        <dbReference type="SAM" id="MobiDB-lite"/>
    </source>
</evidence>
<feature type="region of interest" description="Disordered" evidence="1">
    <location>
        <begin position="1"/>
        <end position="48"/>
    </location>
</feature>
<sequence>MYDTHSLNSIAATARPHSDRIKAKRPSIIPDTNMKRCPNSTRAKFSQV</sequence>
<evidence type="ECO:0000313" key="2">
    <source>
        <dbReference type="EMBL" id="GIQ90689.1"/>
    </source>
</evidence>
<protein>
    <submittedName>
        <fullName evidence="2">Uncharacterized protein</fullName>
    </submittedName>
</protein>
<dbReference type="AlphaFoldDB" id="A0A9K3GNW9"/>
<keyword evidence="3" id="KW-1185">Reference proteome</keyword>
<feature type="compositionally biased region" description="Polar residues" evidence="1">
    <location>
        <begin position="38"/>
        <end position="48"/>
    </location>
</feature>
<dbReference type="Proteomes" id="UP000265618">
    <property type="component" value="Unassembled WGS sequence"/>
</dbReference>
<accession>A0A9K3GNW9</accession>
<comment type="caution">
    <text evidence="2">The sequence shown here is derived from an EMBL/GenBank/DDBJ whole genome shotgun (WGS) entry which is preliminary data.</text>
</comment>
<evidence type="ECO:0000313" key="3">
    <source>
        <dbReference type="Proteomes" id="UP000265618"/>
    </source>
</evidence>
<proteinExistence type="predicted"/>
<reference evidence="2 3" key="1">
    <citation type="journal article" date="2018" name="PLoS ONE">
        <title>The draft genome of Kipferlia bialata reveals reductive genome evolution in fornicate parasites.</title>
        <authorList>
            <person name="Tanifuji G."/>
            <person name="Takabayashi S."/>
            <person name="Kume K."/>
            <person name="Takagi M."/>
            <person name="Nakayama T."/>
            <person name="Kamikawa R."/>
            <person name="Inagaki Y."/>
            <person name="Hashimoto T."/>
        </authorList>
    </citation>
    <scope>NUCLEOTIDE SEQUENCE [LARGE SCALE GENOMIC DNA]</scope>
    <source>
        <strain evidence="2">NY0173</strain>
    </source>
</reference>